<evidence type="ECO:0000256" key="1">
    <source>
        <dbReference type="ARBA" id="ARBA00022737"/>
    </source>
</evidence>
<dbReference type="InterPro" id="IPR000644">
    <property type="entry name" value="CBS_dom"/>
</dbReference>
<feature type="domain" description="CBS" evidence="4">
    <location>
        <begin position="313"/>
        <end position="375"/>
    </location>
</feature>
<dbReference type="InterPro" id="IPR046342">
    <property type="entry name" value="CBS_dom_sf"/>
</dbReference>
<protein>
    <submittedName>
        <fullName evidence="6">SNF1-related protein kinase regulatory subunit gamma-1</fullName>
    </submittedName>
</protein>
<gene>
    <name evidence="6" type="primary">LOC107459079</name>
</gene>
<proteinExistence type="predicted"/>
<dbReference type="Proteomes" id="UP000515211">
    <property type="component" value="Chromosome 7"/>
</dbReference>
<dbReference type="CDD" id="cd02205">
    <property type="entry name" value="CBS_pair_SF"/>
    <property type="match status" value="2"/>
</dbReference>
<dbReference type="Gene3D" id="3.10.580.10">
    <property type="entry name" value="CBS-domain"/>
    <property type="match status" value="2"/>
</dbReference>
<evidence type="ECO:0000313" key="6">
    <source>
        <dbReference type="RefSeq" id="XP_015932777.1"/>
    </source>
</evidence>
<evidence type="ECO:0000259" key="4">
    <source>
        <dbReference type="PROSITE" id="PS51371"/>
    </source>
</evidence>
<sequence length="407" mass="46069">MQSRRISEVLSLSENEHTASCSFLNESDERKQHDSASALQQFLDRVPVGSISGITDSHVLEVKAENTLKDAIHMLYEKDVLGAVIVDDHVLQSEGCSTMRFSDRFIGFIDFPSMVLWCLREYDKKMMENPTQKDIKSGGFFSIILEQIHEIGQTKIGELAKSFLWKPYFPVRMDDSVMHALLLLSKHRLHVLPVIQQKHFDPTLIALVTQNALVQFLLQSNGLEWFDSIADNKFSDLRVEDQEPPICVYGNQTVADAFKLLWENHNTCAVAVVDQQTKKIMGNVRNSDVYHLLKSDEILKNRTILTLKEFIHMESEARMEPAVTNRENETMKQIMEHMIERNSSFSFLVNEKEQVAGLVTLRDIILQFAPPCVDSSIGGGGFFELALEQSGCCVKNGTIVPNSSNTN</sequence>
<dbReference type="PROSITE" id="PS51371">
    <property type="entry name" value="CBS"/>
    <property type="match status" value="3"/>
</dbReference>
<accession>A0A6P4AXQ8</accession>
<dbReference type="SMART" id="SM00116">
    <property type="entry name" value="CBS"/>
    <property type="match status" value="3"/>
</dbReference>
<evidence type="ECO:0000313" key="5">
    <source>
        <dbReference type="Proteomes" id="UP000515211"/>
    </source>
</evidence>
<feature type="domain" description="CBS" evidence="4">
    <location>
        <begin position="164"/>
        <end position="223"/>
    </location>
</feature>
<evidence type="ECO:0000256" key="2">
    <source>
        <dbReference type="ARBA" id="ARBA00023122"/>
    </source>
</evidence>
<feature type="domain" description="CBS" evidence="4">
    <location>
        <begin position="241"/>
        <end position="301"/>
    </location>
</feature>
<keyword evidence="1" id="KW-0677">Repeat</keyword>
<dbReference type="AlphaFoldDB" id="A0A6P4AXQ8"/>
<evidence type="ECO:0000256" key="3">
    <source>
        <dbReference type="PROSITE-ProRule" id="PRU00703"/>
    </source>
</evidence>
<dbReference type="InterPro" id="IPR050511">
    <property type="entry name" value="AMPK_gamma/SDS23_families"/>
</dbReference>
<dbReference type="SUPFAM" id="SSF54631">
    <property type="entry name" value="CBS-domain pair"/>
    <property type="match status" value="2"/>
</dbReference>
<dbReference type="PANTHER" id="PTHR13780:SF124">
    <property type="entry name" value="OS01G0633400 PROTEIN"/>
    <property type="match status" value="1"/>
</dbReference>
<keyword evidence="2 3" id="KW-0129">CBS domain</keyword>
<keyword evidence="5" id="KW-1185">Reference proteome</keyword>
<reference evidence="6" key="2">
    <citation type="submission" date="2025-08" db="UniProtKB">
        <authorList>
            <consortium name="RefSeq"/>
        </authorList>
    </citation>
    <scope>IDENTIFICATION</scope>
    <source>
        <tissue evidence="6">Whole plant</tissue>
    </source>
</reference>
<dbReference type="KEGG" id="adu:107459079"/>
<organism evidence="5 6">
    <name type="scientific">Arachis duranensis</name>
    <name type="common">Wild peanut</name>
    <dbReference type="NCBI Taxonomy" id="130453"/>
    <lineage>
        <taxon>Eukaryota</taxon>
        <taxon>Viridiplantae</taxon>
        <taxon>Streptophyta</taxon>
        <taxon>Embryophyta</taxon>
        <taxon>Tracheophyta</taxon>
        <taxon>Spermatophyta</taxon>
        <taxon>Magnoliopsida</taxon>
        <taxon>eudicotyledons</taxon>
        <taxon>Gunneridae</taxon>
        <taxon>Pentapetalae</taxon>
        <taxon>rosids</taxon>
        <taxon>fabids</taxon>
        <taxon>Fabales</taxon>
        <taxon>Fabaceae</taxon>
        <taxon>Papilionoideae</taxon>
        <taxon>50 kb inversion clade</taxon>
        <taxon>dalbergioids sensu lato</taxon>
        <taxon>Dalbergieae</taxon>
        <taxon>Pterocarpus clade</taxon>
        <taxon>Arachis</taxon>
    </lineage>
</organism>
<dbReference type="OrthoDB" id="449052at2759"/>
<dbReference type="PANTHER" id="PTHR13780">
    <property type="entry name" value="AMP-ACTIVATED PROTEIN KINASE, GAMMA REGULATORY SUBUNIT"/>
    <property type="match status" value="1"/>
</dbReference>
<reference evidence="5" key="1">
    <citation type="journal article" date="2016" name="Nat. Genet.">
        <title>The genome sequences of Arachis duranensis and Arachis ipaensis, the diploid ancestors of cultivated peanut.</title>
        <authorList>
            <person name="Bertioli D.J."/>
            <person name="Cannon S.B."/>
            <person name="Froenicke L."/>
            <person name="Huang G."/>
            <person name="Farmer A.D."/>
            <person name="Cannon E.K."/>
            <person name="Liu X."/>
            <person name="Gao D."/>
            <person name="Clevenger J."/>
            <person name="Dash S."/>
            <person name="Ren L."/>
            <person name="Moretzsohn M.C."/>
            <person name="Shirasawa K."/>
            <person name="Huang W."/>
            <person name="Vidigal B."/>
            <person name="Abernathy B."/>
            <person name="Chu Y."/>
            <person name="Niederhuth C.E."/>
            <person name="Umale P."/>
            <person name="Araujo A.C."/>
            <person name="Kozik A."/>
            <person name="Kim K.D."/>
            <person name="Burow M.D."/>
            <person name="Varshney R.K."/>
            <person name="Wang X."/>
            <person name="Zhang X."/>
            <person name="Barkley N."/>
            <person name="Guimaraes P.M."/>
            <person name="Isobe S."/>
            <person name="Guo B."/>
            <person name="Liao B."/>
            <person name="Stalker H.T."/>
            <person name="Schmitz R.J."/>
            <person name="Scheffler B.E."/>
            <person name="Leal-Bertioli S.C."/>
            <person name="Xun X."/>
            <person name="Jackson S.A."/>
            <person name="Michelmore R."/>
            <person name="Ozias-Akins P."/>
        </authorList>
    </citation>
    <scope>NUCLEOTIDE SEQUENCE [LARGE SCALE GENOMIC DNA]</scope>
    <source>
        <strain evidence="5">cv. V14167</strain>
    </source>
</reference>
<dbReference type="GeneID" id="107459079"/>
<name>A0A6P4AXQ8_ARADU</name>
<dbReference type="Pfam" id="PF00571">
    <property type="entry name" value="CBS"/>
    <property type="match status" value="2"/>
</dbReference>
<dbReference type="RefSeq" id="XP_015932777.1">
    <property type="nucleotide sequence ID" value="XM_016077291.3"/>
</dbReference>